<keyword evidence="1" id="KW-0812">Transmembrane</keyword>
<name>A0A383TEQ9_9LACT</name>
<gene>
    <name evidence="4" type="ORF">TART1_1232</name>
</gene>
<dbReference type="EMBL" id="UNRR01000018">
    <property type="protein sequence ID" value="SYZ78448.1"/>
    <property type="molecule type" value="Genomic_DNA"/>
</dbReference>
<organism evidence="4 5">
    <name type="scientific">Trichococcus shcherbakoviae</name>
    <dbReference type="NCBI Taxonomy" id="2094020"/>
    <lineage>
        <taxon>Bacteria</taxon>
        <taxon>Bacillati</taxon>
        <taxon>Bacillota</taxon>
        <taxon>Bacilli</taxon>
        <taxon>Lactobacillales</taxon>
        <taxon>Carnobacteriaceae</taxon>
        <taxon>Trichococcus</taxon>
    </lineage>
</organism>
<evidence type="ECO:0008006" key="6">
    <source>
        <dbReference type="Google" id="ProtNLM"/>
    </source>
</evidence>
<sequence length="161" mass="18315">MEDVKKNVIVGTIVLLFLMIVSSYTIFYRSQQPILQAEKEATAIAEENANIQKVQDFYWYNGSETYFTLAGIDDNNEELYVIIKKDGGETTILNTAEVITESEAKSITQADKNPERILEARLGMENEEPVWEVTYKNANDTIGYYLISAISGKWLKDIENI</sequence>
<proteinExistence type="predicted"/>
<keyword evidence="1" id="KW-0472">Membrane</keyword>
<dbReference type="InterPro" id="IPR025711">
    <property type="entry name" value="PepSY"/>
</dbReference>
<feature type="transmembrane region" description="Helical" evidence="1">
    <location>
        <begin position="7"/>
        <end position="27"/>
    </location>
</feature>
<evidence type="ECO:0000259" key="2">
    <source>
        <dbReference type="Pfam" id="PF03413"/>
    </source>
</evidence>
<dbReference type="InterPro" id="IPR046350">
    <property type="entry name" value="Cystatin_sf"/>
</dbReference>
<evidence type="ECO:0000259" key="3">
    <source>
        <dbReference type="Pfam" id="PF17881"/>
    </source>
</evidence>
<dbReference type="Gene3D" id="3.10.450.40">
    <property type="match status" value="2"/>
</dbReference>
<dbReference type="Proteomes" id="UP000262072">
    <property type="component" value="Unassembled WGS sequence"/>
</dbReference>
<reference evidence="5" key="1">
    <citation type="submission" date="2018-05" db="EMBL/GenBank/DDBJ databases">
        <authorList>
            <person name="Strepis N."/>
        </authorList>
    </citation>
    <scope>NUCLEOTIDE SEQUENCE [LARGE SCALE GENOMIC DNA]</scope>
</reference>
<evidence type="ECO:0000313" key="4">
    <source>
        <dbReference type="EMBL" id="SYZ78448.1"/>
    </source>
</evidence>
<feature type="domain" description="Cell wall elongation regulator TseB-like" evidence="3">
    <location>
        <begin position="40"/>
        <end position="83"/>
    </location>
</feature>
<keyword evidence="1" id="KW-1133">Transmembrane helix</keyword>
<dbReference type="InterPro" id="IPR041401">
    <property type="entry name" value="TseB-like_dom"/>
</dbReference>
<accession>A0A383TEQ9</accession>
<protein>
    <recommendedName>
        <fullName evidence="6">DUF5590 domain-containing protein</fullName>
    </recommendedName>
</protein>
<dbReference type="Pfam" id="PF03413">
    <property type="entry name" value="PepSY"/>
    <property type="match status" value="1"/>
</dbReference>
<feature type="domain" description="PepSY" evidence="2">
    <location>
        <begin position="99"/>
        <end position="156"/>
    </location>
</feature>
<evidence type="ECO:0000313" key="5">
    <source>
        <dbReference type="Proteomes" id="UP000262072"/>
    </source>
</evidence>
<dbReference type="AlphaFoldDB" id="A0A383TEQ9"/>
<evidence type="ECO:0000256" key="1">
    <source>
        <dbReference type="SAM" id="Phobius"/>
    </source>
</evidence>
<dbReference type="Pfam" id="PF17881">
    <property type="entry name" value="TseB"/>
    <property type="match status" value="1"/>
</dbReference>
<dbReference type="SUPFAM" id="SSF54403">
    <property type="entry name" value="Cystatin/monellin"/>
    <property type="match status" value="2"/>
</dbReference>